<proteinExistence type="predicted"/>
<evidence type="ECO:0000313" key="2">
    <source>
        <dbReference type="EMBL" id="GBN23158.1"/>
    </source>
</evidence>
<accession>A0A4Y2M7T0</accession>
<reference evidence="2 3" key="1">
    <citation type="journal article" date="2019" name="Sci. Rep.">
        <title>Orb-weaving spider Araneus ventricosus genome elucidates the spidroin gene catalogue.</title>
        <authorList>
            <person name="Kono N."/>
            <person name="Nakamura H."/>
            <person name="Ohtoshi R."/>
            <person name="Moran D.A.P."/>
            <person name="Shinohara A."/>
            <person name="Yoshida Y."/>
            <person name="Fujiwara M."/>
            <person name="Mori M."/>
            <person name="Tomita M."/>
            <person name="Arakawa K."/>
        </authorList>
    </citation>
    <scope>NUCLEOTIDE SEQUENCE [LARGE SCALE GENOMIC DNA]</scope>
</reference>
<feature type="compositionally biased region" description="Low complexity" evidence="1">
    <location>
        <begin position="1"/>
        <end position="14"/>
    </location>
</feature>
<evidence type="ECO:0000313" key="3">
    <source>
        <dbReference type="Proteomes" id="UP000499080"/>
    </source>
</evidence>
<protein>
    <submittedName>
        <fullName evidence="2">Uncharacterized protein</fullName>
    </submittedName>
</protein>
<sequence>MSGSSQSQQQRGGQDLSPAAISRQPASSQIWKMNPGTSNFEPRPAATKENSVRRLPLQAGVLDAEEVVWEAEASPRVCGHSLLPQAATGCKRTATSAVGESRNRLFNDKHELIR</sequence>
<dbReference type="AlphaFoldDB" id="A0A4Y2M7T0"/>
<dbReference type="Proteomes" id="UP000499080">
    <property type="component" value="Unassembled WGS sequence"/>
</dbReference>
<comment type="caution">
    <text evidence="2">The sequence shown here is derived from an EMBL/GenBank/DDBJ whole genome shotgun (WGS) entry which is preliminary data.</text>
</comment>
<feature type="compositionally biased region" description="Polar residues" evidence="1">
    <location>
        <begin position="24"/>
        <end position="40"/>
    </location>
</feature>
<organism evidence="2 3">
    <name type="scientific">Araneus ventricosus</name>
    <name type="common">Orbweaver spider</name>
    <name type="synonym">Epeira ventricosa</name>
    <dbReference type="NCBI Taxonomy" id="182803"/>
    <lineage>
        <taxon>Eukaryota</taxon>
        <taxon>Metazoa</taxon>
        <taxon>Ecdysozoa</taxon>
        <taxon>Arthropoda</taxon>
        <taxon>Chelicerata</taxon>
        <taxon>Arachnida</taxon>
        <taxon>Araneae</taxon>
        <taxon>Araneomorphae</taxon>
        <taxon>Entelegynae</taxon>
        <taxon>Araneoidea</taxon>
        <taxon>Araneidae</taxon>
        <taxon>Araneus</taxon>
    </lineage>
</organism>
<dbReference type="EMBL" id="BGPR01006960">
    <property type="protein sequence ID" value="GBN23158.1"/>
    <property type="molecule type" value="Genomic_DNA"/>
</dbReference>
<keyword evidence="3" id="KW-1185">Reference proteome</keyword>
<name>A0A4Y2M7T0_ARAVE</name>
<evidence type="ECO:0000256" key="1">
    <source>
        <dbReference type="SAM" id="MobiDB-lite"/>
    </source>
</evidence>
<feature type="region of interest" description="Disordered" evidence="1">
    <location>
        <begin position="1"/>
        <end position="52"/>
    </location>
</feature>
<gene>
    <name evidence="2" type="ORF">AVEN_214968_1</name>
</gene>